<organism evidence="5 6">
    <name type="scientific">Pleurostoma richardsiae</name>
    <dbReference type="NCBI Taxonomy" id="41990"/>
    <lineage>
        <taxon>Eukaryota</taxon>
        <taxon>Fungi</taxon>
        <taxon>Dikarya</taxon>
        <taxon>Ascomycota</taxon>
        <taxon>Pezizomycotina</taxon>
        <taxon>Sordariomycetes</taxon>
        <taxon>Sordariomycetidae</taxon>
        <taxon>Calosphaeriales</taxon>
        <taxon>Pleurostomataceae</taxon>
        <taxon>Pleurostoma</taxon>
    </lineage>
</organism>
<dbReference type="Proteomes" id="UP001174694">
    <property type="component" value="Unassembled WGS sequence"/>
</dbReference>
<dbReference type="InterPro" id="IPR033162">
    <property type="entry name" value="TBCD"/>
</dbReference>
<evidence type="ECO:0000313" key="5">
    <source>
        <dbReference type="EMBL" id="KAJ9136503.1"/>
    </source>
</evidence>
<dbReference type="InterPro" id="IPR022577">
    <property type="entry name" value="TBCD_C"/>
</dbReference>
<protein>
    <submittedName>
        <fullName evidence="5">Tubulin-specific chaperone D</fullName>
    </submittedName>
</protein>
<feature type="domain" description="Tubulin-folding cofactor D C-terminal" evidence="3">
    <location>
        <begin position="986"/>
        <end position="1160"/>
    </location>
</feature>
<dbReference type="PANTHER" id="PTHR12658:SF0">
    <property type="entry name" value="TUBULIN-SPECIFIC CHAPERONE D"/>
    <property type="match status" value="1"/>
</dbReference>
<dbReference type="Pfam" id="PF25767">
    <property type="entry name" value="ARM_TBCD_2nd"/>
    <property type="match status" value="2"/>
</dbReference>
<dbReference type="PANTHER" id="PTHR12658">
    <property type="entry name" value="BETA-TUBULIN COFACTOR D"/>
    <property type="match status" value="1"/>
</dbReference>
<name>A0AA38VJ50_9PEZI</name>
<feature type="domain" description="Tubulin-folding cofactor D ARM repeats" evidence="4">
    <location>
        <begin position="440"/>
        <end position="572"/>
    </location>
</feature>
<dbReference type="InterPro" id="IPR058033">
    <property type="entry name" value="ARM_TBCD_2nd"/>
</dbReference>
<dbReference type="InterPro" id="IPR021133">
    <property type="entry name" value="HEAT_type_2"/>
</dbReference>
<dbReference type="GO" id="GO:0007023">
    <property type="term" value="P:post-chaperonin tubulin folding pathway"/>
    <property type="evidence" value="ECO:0007669"/>
    <property type="project" value="InterPro"/>
</dbReference>
<dbReference type="GO" id="GO:0005096">
    <property type="term" value="F:GTPase activator activity"/>
    <property type="evidence" value="ECO:0007669"/>
    <property type="project" value="InterPro"/>
</dbReference>
<sequence length="1282" mass="139289">MDAPEEDLDIKLQKISSDLIAEFDKSLQPFLRKPDGAGGSRVRSRVRSRETTRLISTLLEPFQELPQLLDPYLPQWIPLLAGTFLEYLQTRRRSKALSTRSELLMPLPTAICKIIYTFCKIRGEKVIVRFFNVETKYLELLLSALEDAEKVVNEPEAPVSATWPWTWEERYVVLLWLSHLLLAPFDLSTISSVDVEDGELPEIPGLRWPPNVPGITVRVLPLALKYLSSPGKERDAAKAVLVRTAMRRDMQEIGILHALVQWALFSLRPKKGEPLQNPYHYIGILSFLAGILVSSSSDDASDLDKYLSTIFYAVHAMASDPASPDAMTSSSALARKMVIKVLRSIAVLVLRKPNADMVSTELVETTIGYLLESLADNDTPVRFAASKALSIITLKLEPDMASQVIEAVLESLNRNVLWVKNPLGPSLPRVRDLASVNPLEWHGLMLTLSHLLYRRSPPAENLADIIHALLLGLSFERRNTSGGSMGTNVRDAACFGIWAIARRYTTAELQAVPAKSVSVGTFHRADSSILQILATELVVSACLDPTGNIRRGSSAALQELIGRHPDSVEKGIWVVQTVDYHAVALRSRAVMEVGMKTTELSPRYGEAILASLLGWRGVGDADAAARRVAAASFGAITAELARSDRAGGFGVVVKSVANILDHLKILQTRQVEERHGLLLSLAAVLDHVPDLVNSGHSNTDDSSSIVSAMNELVDKTLQGLNDILQACTSTTFRRPELVAEATCRLVISSLPILQAAVLGGQAQENTLVPGSSLVSGAGLQSVLGNLPAIDVATGPRRERLASTVSLLKDNLDSWLVRSEQETIAAASEAALVLLVFSGAAQREDIIRHWAGLVRERPASRAGPGTGGGHFFALTMAYPLIEASRSHLQEDRSLICSAIVERWAKDKDIETRTAILQSLTQSEILRHNVADFLNLISEGLDDYTTNARGDVGSHVRLQAIRATKRVWESLDDSILDPVERPAITGLFLQILRLAAEKLDRVRVEAQSALALGLQPSYASKFMELTFSSQRYFASLLGLLTSDSLRPSFSAAATSDPEAWMDALITGYVTSADTGNEDLVIASRAALAEHCASSPASLDRACAALWRVLKARQGQDRVVVAALEVAAFLFYAGAFQRCAGVDYRSLCLQVQKASYKTGNVRKLEACIKVYGGIAGMGLPLTPPPVSTPGIPPAAAAGAGATATSAAAGESDLEERKGEAIREARKRLGALLIHPWPRIRSMVVDELWGLVGTEDERTAEKLKGVDWGRADKGRVKALVEELALS</sequence>
<dbReference type="GO" id="GO:0000226">
    <property type="term" value="P:microtubule cytoskeleton organization"/>
    <property type="evidence" value="ECO:0007669"/>
    <property type="project" value="TreeGrafter"/>
</dbReference>
<feature type="repeat" description="HEAT" evidence="2">
    <location>
        <begin position="366"/>
        <end position="403"/>
    </location>
</feature>
<gene>
    <name evidence="5" type="ORF">NKR23_g9815</name>
</gene>
<dbReference type="Gene3D" id="1.25.10.10">
    <property type="entry name" value="Leucine-rich Repeat Variant"/>
    <property type="match status" value="1"/>
</dbReference>
<reference evidence="5" key="1">
    <citation type="submission" date="2022-07" db="EMBL/GenBank/DDBJ databases">
        <title>Fungi with potential for degradation of polypropylene.</title>
        <authorList>
            <person name="Gostincar C."/>
        </authorList>
    </citation>
    <scope>NUCLEOTIDE SEQUENCE</scope>
    <source>
        <strain evidence="5">EXF-13308</strain>
    </source>
</reference>
<accession>A0AA38VJ50</accession>
<feature type="domain" description="Tubulin-folding cofactor D ARM repeats" evidence="4">
    <location>
        <begin position="354"/>
        <end position="414"/>
    </location>
</feature>
<dbReference type="GO" id="GO:0048487">
    <property type="term" value="F:beta-tubulin binding"/>
    <property type="evidence" value="ECO:0007669"/>
    <property type="project" value="InterPro"/>
</dbReference>
<evidence type="ECO:0000259" key="4">
    <source>
        <dbReference type="Pfam" id="PF25767"/>
    </source>
</evidence>
<evidence type="ECO:0000313" key="6">
    <source>
        <dbReference type="Proteomes" id="UP001174694"/>
    </source>
</evidence>
<dbReference type="InterPro" id="IPR011989">
    <property type="entry name" value="ARM-like"/>
</dbReference>
<comment type="caution">
    <text evidence="5">The sequence shown here is derived from an EMBL/GenBank/DDBJ whole genome shotgun (WGS) entry which is preliminary data.</text>
</comment>
<dbReference type="SUPFAM" id="SSF48371">
    <property type="entry name" value="ARM repeat"/>
    <property type="match status" value="1"/>
</dbReference>
<dbReference type="PROSITE" id="PS50077">
    <property type="entry name" value="HEAT_REPEAT"/>
    <property type="match status" value="1"/>
</dbReference>
<evidence type="ECO:0000256" key="1">
    <source>
        <dbReference type="ARBA" id="ARBA00023186"/>
    </source>
</evidence>
<keyword evidence="6" id="KW-1185">Reference proteome</keyword>
<dbReference type="GO" id="GO:0007021">
    <property type="term" value="P:tubulin complex assembly"/>
    <property type="evidence" value="ECO:0007669"/>
    <property type="project" value="InterPro"/>
</dbReference>
<evidence type="ECO:0000259" key="3">
    <source>
        <dbReference type="Pfam" id="PF12612"/>
    </source>
</evidence>
<proteinExistence type="predicted"/>
<dbReference type="Pfam" id="PF23579">
    <property type="entry name" value="ARM_TBCD"/>
    <property type="match status" value="1"/>
</dbReference>
<dbReference type="Pfam" id="PF12612">
    <property type="entry name" value="TFCD_C"/>
    <property type="match status" value="1"/>
</dbReference>
<dbReference type="EMBL" id="JANBVO010000040">
    <property type="protein sequence ID" value="KAJ9136503.1"/>
    <property type="molecule type" value="Genomic_DNA"/>
</dbReference>
<dbReference type="InterPro" id="IPR016024">
    <property type="entry name" value="ARM-type_fold"/>
</dbReference>
<evidence type="ECO:0000256" key="2">
    <source>
        <dbReference type="PROSITE-ProRule" id="PRU00103"/>
    </source>
</evidence>
<keyword evidence="1" id="KW-0143">Chaperone</keyword>